<evidence type="ECO:0000256" key="6">
    <source>
        <dbReference type="SAM" id="SignalP"/>
    </source>
</evidence>
<comment type="caution">
    <text evidence="7">The sequence shown here is derived from an EMBL/GenBank/DDBJ whole genome shotgun (WGS) entry which is preliminary data.</text>
</comment>
<evidence type="ECO:0000256" key="4">
    <source>
        <dbReference type="ARBA" id="ARBA00022729"/>
    </source>
</evidence>
<dbReference type="SUPFAM" id="SSF53850">
    <property type="entry name" value="Periplasmic binding protein-like II"/>
    <property type="match status" value="1"/>
</dbReference>
<dbReference type="Pfam" id="PF13416">
    <property type="entry name" value="SBP_bac_8"/>
    <property type="match status" value="1"/>
</dbReference>
<reference evidence="8" key="1">
    <citation type="submission" date="2015-03" db="EMBL/GenBank/DDBJ databases">
        <title>Luteipulveratus halotolerans sp. nov., a novel actinobacterium (Dermacoccaceae) from Sarawak, Malaysia.</title>
        <authorList>
            <person name="Juboi H."/>
            <person name="Basik A."/>
            <person name="Shamsul S.S."/>
            <person name="Arnold P."/>
            <person name="Schmitt E.K."/>
            <person name="Sanglier J.-J."/>
            <person name="Yeo T."/>
        </authorList>
    </citation>
    <scope>NUCLEOTIDE SEQUENCE [LARGE SCALE GENOMIC DNA]</scope>
    <source>
        <strain evidence="8">C296001</strain>
    </source>
</reference>
<dbReference type="InterPro" id="IPR006060">
    <property type="entry name" value="Maltose/Cyclodextrin-bd"/>
</dbReference>
<protein>
    <submittedName>
        <fullName evidence="7">ABC transporter substrate-binding protein</fullName>
    </submittedName>
</protein>
<dbReference type="GO" id="GO:0015768">
    <property type="term" value="P:maltose transport"/>
    <property type="evidence" value="ECO:0007669"/>
    <property type="project" value="TreeGrafter"/>
</dbReference>
<gene>
    <name evidence="7" type="ORF">VV01_15270</name>
</gene>
<keyword evidence="3" id="KW-0762">Sugar transport</keyword>
<proteinExistence type="inferred from homology"/>
<accession>A0A0L6CK73</accession>
<keyword evidence="8" id="KW-1185">Reference proteome</keyword>
<dbReference type="PRINTS" id="PR00181">
    <property type="entry name" value="MALTOSEBP"/>
</dbReference>
<feature type="compositionally biased region" description="Low complexity" evidence="5">
    <location>
        <begin position="23"/>
        <end position="58"/>
    </location>
</feature>
<feature type="region of interest" description="Disordered" evidence="5">
    <location>
        <begin position="23"/>
        <end position="64"/>
    </location>
</feature>
<feature type="signal peptide" evidence="6">
    <location>
        <begin position="1"/>
        <end position="19"/>
    </location>
</feature>
<dbReference type="RefSeq" id="WP_071606405.1">
    <property type="nucleotide sequence ID" value="NZ_LAIR01000002.1"/>
</dbReference>
<keyword evidence="4 6" id="KW-0732">Signal</keyword>
<dbReference type="PANTHER" id="PTHR30061">
    <property type="entry name" value="MALTOSE-BINDING PERIPLASMIC PROTEIN"/>
    <property type="match status" value="1"/>
</dbReference>
<evidence type="ECO:0000256" key="2">
    <source>
        <dbReference type="ARBA" id="ARBA00022448"/>
    </source>
</evidence>
<evidence type="ECO:0000313" key="7">
    <source>
        <dbReference type="EMBL" id="KNX38196.1"/>
    </source>
</evidence>
<dbReference type="PROSITE" id="PS51257">
    <property type="entry name" value="PROKAR_LIPOPROTEIN"/>
    <property type="match status" value="1"/>
</dbReference>
<dbReference type="Gene3D" id="3.40.190.10">
    <property type="entry name" value="Periplasmic binding protein-like II"/>
    <property type="match status" value="2"/>
</dbReference>
<dbReference type="PATRIC" id="fig|1631356.3.peg.3026"/>
<dbReference type="GO" id="GO:0042956">
    <property type="term" value="P:maltodextrin transmembrane transport"/>
    <property type="evidence" value="ECO:0007669"/>
    <property type="project" value="TreeGrafter"/>
</dbReference>
<dbReference type="InterPro" id="IPR006059">
    <property type="entry name" value="SBP"/>
</dbReference>
<comment type="similarity">
    <text evidence="1">Belongs to the bacterial solute-binding protein 1 family.</text>
</comment>
<sequence length="446" mass="46195">MFTRPFAIAVGGSAALLLAACGGSSDSGSSASGSAAQTPPAASSGAGDSGAPAAAPTTVSTKDPARDAKADLVIWSDADRAPVLSKYAAQFGEENGITVAVQIVTDARQQFKDATKVGKGPDVLVGAHDWLGELVQNATVSPVNLSAADQAKFQPQAMAATKFNSQVYGVPYAVENIGLIRNTELAPEAPKTMDDLLSTGKKLVASKKVTNILAQQISKKGDAYNGYPYLSAYDGGIFGTKANGDYDPAKVIVGSPGSVKGGQLLAKMGKAGALSTNIDDKNVDTLFNSKKAPYMISGPWAIDKAKKAGIKYAISPLPSVEGGGSMKPFLGVQMFYVSATAKNAAFAQEFVTRYVPRQDVQEALFTAGNRPPALKAAYDKVSAANPDVKAWFEAGKEGKPMPNIPAMNSVWEPMGLAIADVISGKAQPQARFTAAQKEIVANIAKG</sequence>
<evidence type="ECO:0000256" key="3">
    <source>
        <dbReference type="ARBA" id="ARBA00022597"/>
    </source>
</evidence>
<dbReference type="CDD" id="cd13586">
    <property type="entry name" value="PBP2_Maltose_binding_like"/>
    <property type="match status" value="1"/>
</dbReference>
<feature type="chain" id="PRO_5039272971" evidence="6">
    <location>
        <begin position="20"/>
        <end position="446"/>
    </location>
</feature>
<dbReference type="Proteomes" id="UP000037397">
    <property type="component" value="Unassembled WGS sequence"/>
</dbReference>
<organism evidence="7 8">
    <name type="scientific">Luteipulveratus halotolerans</name>
    <dbReference type="NCBI Taxonomy" id="1631356"/>
    <lineage>
        <taxon>Bacteria</taxon>
        <taxon>Bacillati</taxon>
        <taxon>Actinomycetota</taxon>
        <taxon>Actinomycetes</taxon>
        <taxon>Micrococcales</taxon>
        <taxon>Dermacoccaceae</taxon>
        <taxon>Luteipulveratus</taxon>
    </lineage>
</organism>
<evidence type="ECO:0000313" key="8">
    <source>
        <dbReference type="Proteomes" id="UP000037397"/>
    </source>
</evidence>
<dbReference type="PANTHER" id="PTHR30061:SF50">
    <property type="entry name" value="MALTOSE_MALTODEXTRIN-BINDING PERIPLASMIC PROTEIN"/>
    <property type="match status" value="1"/>
</dbReference>
<evidence type="ECO:0000256" key="5">
    <source>
        <dbReference type="SAM" id="MobiDB-lite"/>
    </source>
</evidence>
<dbReference type="GO" id="GO:1901982">
    <property type="term" value="F:maltose binding"/>
    <property type="evidence" value="ECO:0007669"/>
    <property type="project" value="TreeGrafter"/>
</dbReference>
<dbReference type="GO" id="GO:0015144">
    <property type="term" value="F:carbohydrate transmembrane transporter activity"/>
    <property type="evidence" value="ECO:0007669"/>
    <property type="project" value="InterPro"/>
</dbReference>
<dbReference type="GO" id="GO:0055052">
    <property type="term" value="C:ATP-binding cassette (ABC) transporter complex, substrate-binding subunit-containing"/>
    <property type="evidence" value="ECO:0007669"/>
    <property type="project" value="TreeGrafter"/>
</dbReference>
<dbReference type="EMBL" id="LAIR01000002">
    <property type="protein sequence ID" value="KNX38196.1"/>
    <property type="molecule type" value="Genomic_DNA"/>
</dbReference>
<dbReference type="AlphaFoldDB" id="A0A0L6CK73"/>
<dbReference type="STRING" id="1631356.VV01_15270"/>
<evidence type="ECO:0000256" key="1">
    <source>
        <dbReference type="ARBA" id="ARBA00008520"/>
    </source>
</evidence>
<name>A0A0L6CK73_9MICO</name>
<keyword evidence="2" id="KW-0813">Transport</keyword>